<name>A0A2P2KDF8_RHIMU</name>
<proteinExistence type="predicted"/>
<reference evidence="1" key="1">
    <citation type="submission" date="2018-02" db="EMBL/GenBank/DDBJ databases">
        <title>Rhizophora mucronata_Transcriptome.</title>
        <authorList>
            <person name="Meera S.P."/>
            <person name="Sreeshan A."/>
            <person name="Augustine A."/>
        </authorList>
    </citation>
    <scope>NUCLEOTIDE SEQUENCE</scope>
    <source>
        <tissue evidence="1">Leaf</tissue>
    </source>
</reference>
<sequence length="94" mass="10909">MNWRRQSSFSGWLIARSRCNREPVVNEVLCPLVNQGKCFCLVLLSSRIVKLHVQSRVLMPCFLFFTIVQMHTIQIQNSETKLLGHRGRARSPCH</sequence>
<protein>
    <submittedName>
        <fullName evidence="1">Uncharacterized protein MANES_02G077800</fullName>
    </submittedName>
</protein>
<accession>A0A2P2KDF8</accession>
<organism evidence="1">
    <name type="scientific">Rhizophora mucronata</name>
    <name type="common">Asiatic mangrove</name>
    <dbReference type="NCBI Taxonomy" id="61149"/>
    <lineage>
        <taxon>Eukaryota</taxon>
        <taxon>Viridiplantae</taxon>
        <taxon>Streptophyta</taxon>
        <taxon>Embryophyta</taxon>
        <taxon>Tracheophyta</taxon>
        <taxon>Spermatophyta</taxon>
        <taxon>Magnoliopsida</taxon>
        <taxon>eudicotyledons</taxon>
        <taxon>Gunneridae</taxon>
        <taxon>Pentapetalae</taxon>
        <taxon>rosids</taxon>
        <taxon>fabids</taxon>
        <taxon>Malpighiales</taxon>
        <taxon>Rhizophoraceae</taxon>
        <taxon>Rhizophora</taxon>
    </lineage>
</organism>
<dbReference type="AlphaFoldDB" id="A0A2P2KDF8"/>
<dbReference type="EMBL" id="GGEC01023265">
    <property type="protein sequence ID" value="MBX03749.1"/>
    <property type="molecule type" value="Transcribed_RNA"/>
</dbReference>
<evidence type="ECO:0000313" key="1">
    <source>
        <dbReference type="EMBL" id="MBX03749.1"/>
    </source>
</evidence>